<dbReference type="EMBL" id="VWOX01000037">
    <property type="protein sequence ID" value="KAA5537946.1"/>
    <property type="molecule type" value="Genomic_DNA"/>
</dbReference>
<gene>
    <name evidence="2" type="ORF">FYK55_28090</name>
</gene>
<dbReference type="Pfam" id="PF06197">
    <property type="entry name" value="DUF998"/>
    <property type="match status" value="1"/>
</dbReference>
<name>A0A5M6CSL9_9BACT</name>
<feature type="transmembrane region" description="Helical" evidence="1">
    <location>
        <begin position="21"/>
        <end position="41"/>
    </location>
</feature>
<organism evidence="2 3">
    <name type="scientific">Roseiconus nitratireducens</name>
    <dbReference type="NCBI Taxonomy" id="2605748"/>
    <lineage>
        <taxon>Bacteria</taxon>
        <taxon>Pseudomonadati</taxon>
        <taxon>Planctomycetota</taxon>
        <taxon>Planctomycetia</taxon>
        <taxon>Pirellulales</taxon>
        <taxon>Pirellulaceae</taxon>
        <taxon>Roseiconus</taxon>
    </lineage>
</organism>
<evidence type="ECO:0000313" key="3">
    <source>
        <dbReference type="Proteomes" id="UP000324479"/>
    </source>
</evidence>
<keyword evidence="3" id="KW-1185">Reference proteome</keyword>
<protein>
    <submittedName>
        <fullName evidence="2">DUF998 domain-containing protein</fullName>
    </submittedName>
</protein>
<evidence type="ECO:0000256" key="1">
    <source>
        <dbReference type="SAM" id="Phobius"/>
    </source>
</evidence>
<reference evidence="2 3" key="1">
    <citation type="submission" date="2019-08" db="EMBL/GenBank/DDBJ databases">
        <authorList>
            <person name="Dhanesh K."/>
            <person name="Kumar G."/>
            <person name="Sasikala C."/>
            <person name="Venkata Ramana C."/>
        </authorList>
    </citation>
    <scope>NUCLEOTIDE SEQUENCE [LARGE SCALE GENOMIC DNA]</scope>
    <source>
        <strain evidence="2 3">JC645</strain>
    </source>
</reference>
<feature type="transmembrane region" description="Helical" evidence="1">
    <location>
        <begin position="85"/>
        <end position="102"/>
    </location>
</feature>
<feature type="transmembrane region" description="Helical" evidence="1">
    <location>
        <begin position="114"/>
        <end position="136"/>
    </location>
</feature>
<feature type="transmembrane region" description="Helical" evidence="1">
    <location>
        <begin position="191"/>
        <end position="210"/>
    </location>
</feature>
<dbReference type="AlphaFoldDB" id="A0A5M6CSL9"/>
<feature type="transmembrane region" description="Helical" evidence="1">
    <location>
        <begin position="61"/>
        <end position="78"/>
    </location>
</feature>
<accession>A0A5M6CSL9</accession>
<feature type="transmembrane region" description="Helical" evidence="1">
    <location>
        <begin position="157"/>
        <end position="179"/>
    </location>
</feature>
<proteinExistence type="predicted"/>
<keyword evidence="1" id="KW-1133">Transmembrane helix</keyword>
<keyword evidence="1" id="KW-0472">Membrane</keyword>
<sequence>MIPDLSEKTNALVLSYIGIRRAVGISGLLLPVVLGPGGWLLFGIDFQDNISSYYHTQLRDVFVGTMCAIAIFLYCYRGHDWIENWTANLGCMSALGVALFPLDPHSDPLYQKSLTGYVHTFSGGVFFATLAMYSLFHFPSSKRSSREGERHQAERDLVYRTSGIVIVLSMVAMSAYLFVLSPDWKRWLNGYHFLFWMEWIAVWAFAAAWLTKGRTIIAEIGVDLLTIPRDMLSKRR</sequence>
<dbReference type="Proteomes" id="UP000324479">
    <property type="component" value="Unassembled WGS sequence"/>
</dbReference>
<dbReference type="InterPro" id="IPR009339">
    <property type="entry name" value="DUF998"/>
</dbReference>
<comment type="caution">
    <text evidence="2">The sequence shown here is derived from an EMBL/GenBank/DDBJ whole genome shotgun (WGS) entry which is preliminary data.</text>
</comment>
<dbReference type="RefSeq" id="WP_150079946.1">
    <property type="nucleotide sequence ID" value="NZ_VWOX01000037.1"/>
</dbReference>
<keyword evidence="1" id="KW-0812">Transmembrane</keyword>
<evidence type="ECO:0000313" key="2">
    <source>
        <dbReference type="EMBL" id="KAA5537946.1"/>
    </source>
</evidence>